<name>X6L807_RETFI</name>
<reference evidence="2 3" key="1">
    <citation type="journal article" date="2013" name="Curr. Biol.">
        <title>The Genome of the Foraminiferan Reticulomyxa filosa.</title>
        <authorList>
            <person name="Glockner G."/>
            <person name="Hulsmann N."/>
            <person name="Schleicher M."/>
            <person name="Noegel A.A."/>
            <person name="Eichinger L."/>
            <person name="Gallinger C."/>
            <person name="Pawlowski J."/>
            <person name="Sierra R."/>
            <person name="Euteneuer U."/>
            <person name="Pillet L."/>
            <person name="Moustafa A."/>
            <person name="Platzer M."/>
            <person name="Groth M."/>
            <person name="Szafranski K."/>
            <person name="Schliwa M."/>
        </authorList>
    </citation>
    <scope>NUCLEOTIDE SEQUENCE [LARGE SCALE GENOMIC DNA]</scope>
</reference>
<feature type="non-terminal residue" evidence="2">
    <location>
        <position position="224"/>
    </location>
</feature>
<sequence>RKLSDSLFLQRSKYNKYNDASKAKKRHQSQSHPSEYDNDNDNGNINININSNSNINSNINSNSHSNSNDKHKHTNKHKHLHNPKRREKGQGRDHNDEDDDEEEKLDKTIGVKRTQSEQAKKNRSSVELELDNDFDSTVDNPLLAVGRKYAKTETDDENDDMVEEKSNTAHSAAWGKIILHRGSSFKSDTPPSTLFLTAASNPVASLQNIASATATAAGGIPDMD</sequence>
<organism evidence="2 3">
    <name type="scientific">Reticulomyxa filosa</name>
    <dbReference type="NCBI Taxonomy" id="46433"/>
    <lineage>
        <taxon>Eukaryota</taxon>
        <taxon>Sar</taxon>
        <taxon>Rhizaria</taxon>
        <taxon>Retaria</taxon>
        <taxon>Foraminifera</taxon>
        <taxon>Monothalamids</taxon>
        <taxon>Reticulomyxidae</taxon>
        <taxon>Reticulomyxa</taxon>
    </lineage>
</organism>
<feature type="compositionally biased region" description="Basic and acidic residues" evidence="1">
    <location>
        <begin position="104"/>
        <end position="126"/>
    </location>
</feature>
<feature type="compositionally biased region" description="Low complexity" evidence="1">
    <location>
        <begin position="41"/>
        <end position="66"/>
    </location>
</feature>
<dbReference type="Proteomes" id="UP000023152">
    <property type="component" value="Unassembled WGS sequence"/>
</dbReference>
<feature type="non-terminal residue" evidence="2">
    <location>
        <position position="1"/>
    </location>
</feature>
<feature type="region of interest" description="Disordered" evidence="1">
    <location>
        <begin position="1"/>
        <end position="126"/>
    </location>
</feature>
<dbReference type="EMBL" id="ASPP01049456">
    <property type="protein sequence ID" value="ETN97518.1"/>
    <property type="molecule type" value="Genomic_DNA"/>
</dbReference>
<proteinExistence type="predicted"/>
<evidence type="ECO:0000313" key="2">
    <source>
        <dbReference type="EMBL" id="ETN97518.1"/>
    </source>
</evidence>
<comment type="caution">
    <text evidence="2">The sequence shown here is derived from an EMBL/GenBank/DDBJ whole genome shotgun (WGS) entry which is preliminary data.</text>
</comment>
<evidence type="ECO:0000313" key="3">
    <source>
        <dbReference type="Proteomes" id="UP000023152"/>
    </source>
</evidence>
<keyword evidence="3" id="KW-1185">Reference proteome</keyword>
<dbReference type="AlphaFoldDB" id="X6L807"/>
<accession>X6L807</accession>
<gene>
    <name evidence="2" type="ORF">RFI_40011</name>
</gene>
<protein>
    <submittedName>
        <fullName evidence="2">Transcription factor with AP2 domain(S)</fullName>
    </submittedName>
</protein>
<feature type="compositionally biased region" description="Basic residues" evidence="1">
    <location>
        <begin position="70"/>
        <end position="87"/>
    </location>
</feature>
<evidence type="ECO:0000256" key="1">
    <source>
        <dbReference type="SAM" id="MobiDB-lite"/>
    </source>
</evidence>